<protein>
    <submittedName>
        <fullName evidence="2">Uncharacterized protein</fullName>
    </submittedName>
</protein>
<evidence type="ECO:0000256" key="1">
    <source>
        <dbReference type="SAM" id="MobiDB-lite"/>
    </source>
</evidence>
<reference evidence="2 3" key="1">
    <citation type="submission" date="2020-08" db="EMBL/GenBank/DDBJ databases">
        <title>Genomic Encyclopedia of Type Strains, Phase IV (KMG-IV): sequencing the most valuable type-strain genomes for metagenomic binning, comparative biology and taxonomic classification.</title>
        <authorList>
            <person name="Goeker M."/>
        </authorList>
    </citation>
    <scope>NUCLEOTIDE SEQUENCE [LARGE SCALE GENOMIC DNA]</scope>
    <source>
        <strain evidence="2 3">DSM 2461</strain>
    </source>
</reference>
<dbReference type="EMBL" id="JACHGJ010000003">
    <property type="protein sequence ID" value="MBB6480337.1"/>
    <property type="molecule type" value="Genomic_DNA"/>
</dbReference>
<organism evidence="2 3">
    <name type="scientific">Spirochaeta isovalerica</name>
    <dbReference type="NCBI Taxonomy" id="150"/>
    <lineage>
        <taxon>Bacteria</taxon>
        <taxon>Pseudomonadati</taxon>
        <taxon>Spirochaetota</taxon>
        <taxon>Spirochaetia</taxon>
        <taxon>Spirochaetales</taxon>
        <taxon>Spirochaetaceae</taxon>
        <taxon>Spirochaeta</taxon>
    </lineage>
</organism>
<sequence length="44" mass="4879">MESLRPLFITGFIFLLSPIFCQTTGISGRDLPEPWTSRPGDIAP</sequence>
<proteinExistence type="predicted"/>
<gene>
    <name evidence="2" type="ORF">HNR50_002000</name>
</gene>
<evidence type="ECO:0000313" key="2">
    <source>
        <dbReference type="EMBL" id="MBB6480337.1"/>
    </source>
</evidence>
<dbReference type="Proteomes" id="UP000587760">
    <property type="component" value="Unassembled WGS sequence"/>
</dbReference>
<name>A0A841RAR2_9SPIO</name>
<feature type="region of interest" description="Disordered" evidence="1">
    <location>
        <begin position="25"/>
        <end position="44"/>
    </location>
</feature>
<evidence type="ECO:0000313" key="3">
    <source>
        <dbReference type="Proteomes" id="UP000587760"/>
    </source>
</evidence>
<accession>A0A841RAR2</accession>
<keyword evidence="3" id="KW-1185">Reference proteome</keyword>
<dbReference type="AlphaFoldDB" id="A0A841RAR2"/>
<comment type="caution">
    <text evidence="2">The sequence shown here is derived from an EMBL/GenBank/DDBJ whole genome shotgun (WGS) entry which is preliminary data.</text>
</comment>